<protein>
    <recommendedName>
        <fullName evidence="4">DUF998 domain-containing protein</fullName>
    </recommendedName>
</protein>
<feature type="transmembrane region" description="Helical" evidence="1">
    <location>
        <begin position="154"/>
        <end position="173"/>
    </location>
</feature>
<keyword evidence="1" id="KW-1133">Transmembrane helix</keyword>
<organism evidence="2 3">
    <name type="scientific">Yoonia litorea</name>
    <dbReference type="NCBI Taxonomy" id="1123755"/>
    <lineage>
        <taxon>Bacteria</taxon>
        <taxon>Pseudomonadati</taxon>
        <taxon>Pseudomonadota</taxon>
        <taxon>Alphaproteobacteria</taxon>
        <taxon>Rhodobacterales</taxon>
        <taxon>Paracoccaceae</taxon>
        <taxon>Yoonia</taxon>
    </lineage>
</organism>
<dbReference type="Pfam" id="PF06197">
    <property type="entry name" value="DUF998"/>
    <property type="match status" value="1"/>
</dbReference>
<dbReference type="AlphaFoldDB" id="A0A1I6MZT0"/>
<dbReference type="STRING" id="1123755.SAMN05444714_2766"/>
<feature type="transmembrane region" description="Helical" evidence="1">
    <location>
        <begin position="21"/>
        <end position="40"/>
    </location>
</feature>
<reference evidence="2 3" key="1">
    <citation type="submission" date="2016-10" db="EMBL/GenBank/DDBJ databases">
        <authorList>
            <person name="de Groot N.N."/>
        </authorList>
    </citation>
    <scope>NUCLEOTIDE SEQUENCE [LARGE SCALE GENOMIC DNA]</scope>
    <source>
        <strain evidence="2 3">DSM 29433</strain>
    </source>
</reference>
<evidence type="ECO:0000313" key="3">
    <source>
        <dbReference type="Proteomes" id="UP000198926"/>
    </source>
</evidence>
<evidence type="ECO:0000256" key="1">
    <source>
        <dbReference type="SAM" id="Phobius"/>
    </source>
</evidence>
<name>A0A1I6MZT0_9RHOB</name>
<dbReference type="InterPro" id="IPR009339">
    <property type="entry name" value="DUF998"/>
</dbReference>
<keyword evidence="1" id="KW-0472">Membrane</keyword>
<feature type="transmembrane region" description="Helical" evidence="1">
    <location>
        <begin position="122"/>
        <end position="142"/>
    </location>
</feature>
<feature type="transmembrane region" description="Helical" evidence="1">
    <location>
        <begin position="92"/>
        <end position="110"/>
    </location>
</feature>
<dbReference type="EMBL" id="FOZM01000003">
    <property type="protein sequence ID" value="SFS21203.1"/>
    <property type="molecule type" value="Genomic_DNA"/>
</dbReference>
<sequence length="216" mass="23823">MEHQTFEKTFNEGFTKFLSGYAVFATLFFFASVIIGDIIVPNHNWISDTISDLAAGQYSIVVDLGLYIFATGFLAVAMLTSHGHLGGPRWSAGTFALAVLALIVFMIGSRDEYGDSDQDGVVIHRYLVYALGFFMAVIPWLLSGGVSRISGKHGNWLIGVSIVWIITAPIFFMLPDDVDGIYERALGLISFTFIAVMAHLYWQLATGKTQSSYVER</sequence>
<dbReference type="RefSeq" id="WP_165606602.1">
    <property type="nucleotide sequence ID" value="NZ_FOZM01000003.1"/>
</dbReference>
<feature type="transmembrane region" description="Helical" evidence="1">
    <location>
        <begin position="60"/>
        <end position="80"/>
    </location>
</feature>
<gene>
    <name evidence="2" type="ORF">SAMN05444714_2766</name>
</gene>
<keyword evidence="1" id="KW-0812">Transmembrane</keyword>
<evidence type="ECO:0008006" key="4">
    <source>
        <dbReference type="Google" id="ProtNLM"/>
    </source>
</evidence>
<accession>A0A1I6MZT0</accession>
<keyword evidence="3" id="KW-1185">Reference proteome</keyword>
<evidence type="ECO:0000313" key="2">
    <source>
        <dbReference type="EMBL" id="SFS21203.1"/>
    </source>
</evidence>
<dbReference type="Proteomes" id="UP000198926">
    <property type="component" value="Unassembled WGS sequence"/>
</dbReference>
<proteinExistence type="predicted"/>
<feature type="transmembrane region" description="Helical" evidence="1">
    <location>
        <begin position="185"/>
        <end position="202"/>
    </location>
</feature>